<dbReference type="PROSITE" id="PS51257">
    <property type="entry name" value="PROKAR_LIPOPROTEIN"/>
    <property type="match status" value="1"/>
</dbReference>
<dbReference type="AlphaFoldDB" id="A0A1G9IKM9"/>
<evidence type="ECO:0000256" key="1">
    <source>
        <dbReference type="ARBA" id="ARBA00004442"/>
    </source>
</evidence>
<keyword evidence="5" id="KW-0998">Cell outer membrane</keyword>
<dbReference type="InterPro" id="IPR011990">
    <property type="entry name" value="TPR-like_helical_dom_sf"/>
</dbReference>
<dbReference type="Proteomes" id="UP000198901">
    <property type="component" value="Unassembled WGS sequence"/>
</dbReference>
<dbReference type="STRING" id="563176.SAMN04488090_0522"/>
<dbReference type="OrthoDB" id="636214at2"/>
<dbReference type="GO" id="GO:0009279">
    <property type="term" value="C:cell outer membrane"/>
    <property type="evidence" value="ECO:0007669"/>
    <property type="project" value="UniProtKB-SubCell"/>
</dbReference>
<evidence type="ECO:0000256" key="5">
    <source>
        <dbReference type="ARBA" id="ARBA00023237"/>
    </source>
</evidence>
<keyword evidence="9" id="KW-1185">Reference proteome</keyword>
<dbReference type="Gene3D" id="1.25.40.390">
    <property type="match status" value="1"/>
</dbReference>
<protein>
    <submittedName>
        <fullName evidence="8">Starch-binding associating with outer membrane</fullName>
    </submittedName>
</protein>
<keyword evidence="3" id="KW-0732">Signal</keyword>
<dbReference type="RefSeq" id="WP_093197316.1">
    <property type="nucleotide sequence ID" value="NZ_FNGS01000001.1"/>
</dbReference>
<feature type="domain" description="RagB/SusD" evidence="6">
    <location>
        <begin position="248"/>
        <end position="520"/>
    </location>
</feature>
<evidence type="ECO:0000256" key="4">
    <source>
        <dbReference type="ARBA" id="ARBA00023136"/>
    </source>
</evidence>
<dbReference type="EMBL" id="FNGS01000001">
    <property type="protein sequence ID" value="SDL25798.1"/>
    <property type="molecule type" value="Genomic_DNA"/>
</dbReference>
<evidence type="ECO:0000313" key="9">
    <source>
        <dbReference type="Proteomes" id="UP000198901"/>
    </source>
</evidence>
<evidence type="ECO:0000256" key="3">
    <source>
        <dbReference type="ARBA" id="ARBA00022729"/>
    </source>
</evidence>
<name>A0A1G9IKM9_9BACT</name>
<evidence type="ECO:0000259" key="7">
    <source>
        <dbReference type="Pfam" id="PF14322"/>
    </source>
</evidence>
<evidence type="ECO:0000313" key="8">
    <source>
        <dbReference type="EMBL" id="SDL25798.1"/>
    </source>
</evidence>
<gene>
    <name evidence="8" type="ORF">SAMN04488090_0522</name>
</gene>
<feature type="domain" description="SusD-like N-terminal" evidence="7">
    <location>
        <begin position="95"/>
        <end position="219"/>
    </location>
</feature>
<dbReference type="Pfam" id="PF07980">
    <property type="entry name" value="SusD_RagB"/>
    <property type="match status" value="1"/>
</dbReference>
<reference evidence="8 9" key="1">
    <citation type="submission" date="2016-10" db="EMBL/GenBank/DDBJ databases">
        <authorList>
            <person name="de Groot N.N."/>
        </authorList>
    </citation>
    <scope>NUCLEOTIDE SEQUENCE [LARGE SCALE GENOMIC DNA]</scope>
    <source>
        <strain evidence="8 9">DSM 21668</strain>
    </source>
</reference>
<sequence>MKLAYLLLLAVALTACRDNLEEKPFSSRSGEQVFQDEDGLKKATLGVYHIWTSLDYNDVWNRFILSESGHRYATGGILGASANPYYRFGHLPTAGAFDLVWSRMYKVVFRANTVIDNARKAVSADTTANKYIAEARLLRAYAYFNLARDFGGVPLIDREIKSLEDQDLIYAPRATLEEVYALIIEDLTFAEKQLPDQWDVANAGRVTAATAKGLLGKVYVYMAGKPLSKAEYYQKAIDKLTELTEAEARYNIGLVPEFADVFSLKNERNKELLLSFSYFTDSANPNGTIFPFFLFPRGLTNGDEQTGYGLTWAFYQLFGKTDTRRDMTVVAKYVFKGVENGGATPGDSIIYDPETWHYRVKRTGDIFFQPNFACGLAYAKMDRAERPAGAPPHGYGNDLIELRYSDILLLLAEALIETGKPAQALPLINRVRERAHATKLTASANLRTALRLERRLELTGEFNTVYDIRRWGTLKDEVAAMTPEMIIGAELTPYNPRFELYPIPQSQLDANPNLKQNDGW</sequence>
<dbReference type="InterPro" id="IPR033985">
    <property type="entry name" value="SusD-like_N"/>
</dbReference>
<dbReference type="Pfam" id="PF14322">
    <property type="entry name" value="SusD-like_3"/>
    <property type="match status" value="1"/>
</dbReference>
<comment type="subcellular location">
    <subcellularLocation>
        <location evidence="1">Cell outer membrane</location>
    </subcellularLocation>
</comment>
<dbReference type="InterPro" id="IPR012944">
    <property type="entry name" value="SusD_RagB_dom"/>
</dbReference>
<dbReference type="SUPFAM" id="SSF48452">
    <property type="entry name" value="TPR-like"/>
    <property type="match status" value="1"/>
</dbReference>
<comment type="similarity">
    <text evidence="2">Belongs to the SusD family.</text>
</comment>
<accession>A0A1G9IKM9</accession>
<keyword evidence="4" id="KW-0472">Membrane</keyword>
<organism evidence="8 9">
    <name type="scientific">Siphonobacter aquaeclarae</name>
    <dbReference type="NCBI Taxonomy" id="563176"/>
    <lineage>
        <taxon>Bacteria</taxon>
        <taxon>Pseudomonadati</taxon>
        <taxon>Bacteroidota</taxon>
        <taxon>Cytophagia</taxon>
        <taxon>Cytophagales</taxon>
        <taxon>Cytophagaceae</taxon>
        <taxon>Siphonobacter</taxon>
    </lineage>
</organism>
<evidence type="ECO:0000259" key="6">
    <source>
        <dbReference type="Pfam" id="PF07980"/>
    </source>
</evidence>
<proteinExistence type="inferred from homology"/>
<evidence type="ECO:0000256" key="2">
    <source>
        <dbReference type="ARBA" id="ARBA00006275"/>
    </source>
</evidence>